<name>A0ABQ9FVK5_TEGGR</name>
<proteinExistence type="predicted"/>
<dbReference type="EMBL" id="JARBDR010000107">
    <property type="protein sequence ID" value="KAJ8321260.1"/>
    <property type="molecule type" value="Genomic_DNA"/>
</dbReference>
<dbReference type="Proteomes" id="UP001217089">
    <property type="component" value="Unassembled WGS sequence"/>
</dbReference>
<comment type="caution">
    <text evidence="4">The sequence shown here is derived from an EMBL/GenBank/DDBJ whole genome shotgun (WGS) entry which is preliminary data.</text>
</comment>
<accession>A0ABQ9FVK5</accession>
<dbReference type="PANTHER" id="PTHR23080:SF133">
    <property type="entry name" value="SI:CH211-262I1.5-RELATED"/>
    <property type="match status" value="1"/>
</dbReference>
<dbReference type="InterPro" id="IPR027806">
    <property type="entry name" value="HARBI1_dom"/>
</dbReference>
<keyword evidence="2" id="KW-0479">Metal-binding</keyword>
<dbReference type="PANTHER" id="PTHR23080">
    <property type="entry name" value="THAP DOMAIN PROTEIN"/>
    <property type="match status" value="1"/>
</dbReference>
<evidence type="ECO:0000256" key="2">
    <source>
        <dbReference type="ARBA" id="ARBA00022723"/>
    </source>
</evidence>
<comment type="cofactor">
    <cofactor evidence="1">
        <name>a divalent metal cation</name>
        <dbReference type="ChEBI" id="CHEBI:60240"/>
    </cofactor>
</comment>
<evidence type="ECO:0000313" key="5">
    <source>
        <dbReference type="Proteomes" id="UP001217089"/>
    </source>
</evidence>
<reference evidence="4 5" key="1">
    <citation type="submission" date="2022-12" db="EMBL/GenBank/DDBJ databases">
        <title>Chromosome-level genome of Tegillarca granosa.</title>
        <authorList>
            <person name="Kim J."/>
        </authorList>
    </citation>
    <scope>NUCLEOTIDE SEQUENCE [LARGE SCALE GENOMIC DNA]</scope>
    <source>
        <strain evidence="4">Teg-2019</strain>
        <tissue evidence="4">Adductor muscle</tissue>
    </source>
</reference>
<evidence type="ECO:0000256" key="1">
    <source>
        <dbReference type="ARBA" id="ARBA00001968"/>
    </source>
</evidence>
<feature type="domain" description="DDE Tnp4" evidence="3">
    <location>
        <begin position="9"/>
        <end position="99"/>
    </location>
</feature>
<organism evidence="4 5">
    <name type="scientific">Tegillarca granosa</name>
    <name type="common">Malaysian cockle</name>
    <name type="synonym">Anadara granosa</name>
    <dbReference type="NCBI Taxonomy" id="220873"/>
    <lineage>
        <taxon>Eukaryota</taxon>
        <taxon>Metazoa</taxon>
        <taxon>Spiralia</taxon>
        <taxon>Lophotrochozoa</taxon>
        <taxon>Mollusca</taxon>
        <taxon>Bivalvia</taxon>
        <taxon>Autobranchia</taxon>
        <taxon>Pteriomorphia</taxon>
        <taxon>Arcoida</taxon>
        <taxon>Arcoidea</taxon>
        <taxon>Arcidae</taxon>
        <taxon>Tegillarca</taxon>
    </lineage>
</organism>
<dbReference type="Pfam" id="PF13359">
    <property type="entry name" value="DDE_Tnp_4"/>
    <property type="match status" value="1"/>
</dbReference>
<keyword evidence="5" id="KW-1185">Reference proteome</keyword>
<sequence length="107" mass="12150">MIECGMLKRRDGVIVDKGFNIKEEIETLGLELIIPPNASSGGQMPAADVAKTKQIATYRVRVENAISRIKDFKILAFRLDLSHFANIDQIWFVCCFLTNFMPFLIKD</sequence>
<protein>
    <recommendedName>
        <fullName evidence="3">DDE Tnp4 domain-containing protein</fullName>
    </recommendedName>
</protein>
<evidence type="ECO:0000313" key="4">
    <source>
        <dbReference type="EMBL" id="KAJ8321260.1"/>
    </source>
</evidence>
<evidence type="ECO:0000259" key="3">
    <source>
        <dbReference type="Pfam" id="PF13359"/>
    </source>
</evidence>
<gene>
    <name evidence="4" type="ORF">KUTeg_001118</name>
</gene>